<evidence type="ECO:0000256" key="2">
    <source>
        <dbReference type="SAM" id="SignalP"/>
    </source>
</evidence>
<dbReference type="EMBL" id="JAKHSK010000011">
    <property type="protein sequence ID" value="MCL6218464.1"/>
    <property type="molecule type" value="Genomic_DNA"/>
</dbReference>
<feature type="coiled-coil region" evidence="1">
    <location>
        <begin position="281"/>
        <end position="308"/>
    </location>
</feature>
<dbReference type="RefSeq" id="WP_249601361.1">
    <property type="nucleotide sequence ID" value="NZ_JAKHSK010000011.1"/>
</dbReference>
<keyword evidence="2" id="KW-0732">Signal</keyword>
<gene>
    <name evidence="3" type="ORF">L1967_09165</name>
</gene>
<keyword evidence="4" id="KW-1185">Reference proteome</keyword>
<accession>A0A9X2A1L0</accession>
<evidence type="ECO:0000313" key="3">
    <source>
        <dbReference type="EMBL" id="MCL6218464.1"/>
    </source>
</evidence>
<sequence length="308" mass="33887">MKILKSLILILITCYNLNAQDYQINDGKFIANHSGTGWKKGLDVLRDGSLIARFEIDPSNTLMVGSMINTGLTLRTNATNRFHISSNGLVGIGTISPESNMHLIGSSGFKWEYSENSNQAKFLLGYGSSTANPALKFYRWTGTNATFYPAHIEMSQTGGVGHLDFNVGSYSELGSESLTTAMSIFQGGNIGIGTFTTGSHKLAVEGSIGAREIKVEASGWSDFVFENDYNLRTLEEVEEHIVEKGHLPEIPNEAEVTENGINLGEMDAKLLQKIEELTLYLIEQNKQNQAQQAKIEQLEKELNALKND</sequence>
<evidence type="ECO:0000256" key="1">
    <source>
        <dbReference type="SAM" id="Coils"/>
    </source>
</evidence>
<proteinExistence type="predicted"/>
<feature type="chain" id="PRO_5040793652" evidence="2">
    <location>
        <begin position="20"/>
        <end position="308"/>
    </location>
</feature>
<protein>
    <submittedName>
        <fullName evidence="3">Tail fiber protein</fullName>
    </submittedName>
</protein>
<organism evidence="3 4">
    <name type="scientific">Zunongwangia pacifica</name>
    <dbReference type="NCBI Taxonomy" id="2911062"/>
    <lineage>
        <taxon>Bacteria</taxon>
        <taxon>Pseudomonadati</taxon>
        <taxon>Bacteroidota</taxon>
        <taxon>Flavobacteriia</taxon>
        <taxon>Flavobacteriales</taxon>
        <taxon>Flavobacteriaceae</taxon>
        <taxon>Zunongwangia</taxon>
    </lineage>
</organism>
<dbReference type="Proteomes" id="UP001139521">
    <property type="component" value="Unassembled WGS sequence"/>
</dbReference>
<reference evidence="3" key="1">
    <citation type="submission" date="2022-01" db="EMBL/GenBank/DDBJ databases">
        <title>Genome sequencing of Zunongwangia sp. M21534 genome.</title>
        <authorList>
            <person name="Chen Y."/>
            <person name="Dong C."/>
            <person name="Shao Z."/>
        </authorList>
    </citation>
    <scope>NUCLEOTIDE SEQUENCE</scope>
    <source>
        <strain evidence="3">MCCC M21534</strain>
    </source>
</reference>
<comment type="caution">
    <text evidence="3">The sequence shown here is derived from an EMBL/GenBank/DDBJ whole genome shotgun (WGS) entry which is preliminary data.</text>
</comment>
<dbReference type="AlphaFoldDB" id="A0A9X2A1L0"/>
<evidence type="ECO:0000313" key="4">
    <source>
        <dbReference type="Proteomes" id="UP001139521"/>
    </source>
</evidence>
<name>A0A9X2A1L0_9FLAO</name>
<feature type="signal peptide" evidence="2">
    <location>
        <begin position="1"/>
        <end position="19"/>
    </location>
</feature>
<keyword evidence="1" id="KW-0175">Coiled coil</keyword>